<dbReference type="InterPro" id="IPR050952">
    <property type="entry name" value="TRIM-NHL_E3_ligases"/>
</dbReference>
<dbReference type="PANTHER" id="PTHR24104">
    <property type="entry name" value="E3 UBIQUITIN-PROTEIN LIGASE NHLRC1-RELATED"/>
    <property type="match status" value="1"/>
</dbReference>
<accession>A0A7C1FGT6</accession>
<evidence type="ECO:0000313" key="8">
    <source>
        <dbReference type="EMBL" id="HDX31396.1"/>
    </source>
</evidence>
<feature type="domain" description="Yip1" evidence="7">
    <location>
        <begin position="479"/>
        <end position="648"/>
    </location>
</feature>
<dbReference type="Gene3D" id="1.25.40.10">
    <property type="entry name" value="Tetratricopeptide repeat domain"/>
    <property type="match status" value="1"/>
</dbReference>
<keyword evidence="2 5" id="KW-0812">Transmembrane</keyword>
<feature type="transmembrane region" description="Helical" evidence="5">
    <location>
        <begin position="632"/>
        <end position="656"/>
    </location>
</feature>
<feature type="chain" id="PRO_5027869243" evidence="6">
    <location>
        <begin position="28"/>
        <end position="674"/>
    </location>
</feature>
<dbReference type="InterPro" id="IPR011990">
    <property type="entry name" value="TPR-like_helical_dom_sf"/>
</dbReference>
<reference evidence="8" key="1">
    <citation type="journal article" date="2020" name="mSystems">
        <title>Genome- and Community-Level Interaction Insights into Carbon Utilization and Element Cycling Functions of Hydrothermarchaeota in Hydrothermal Sediment.</title>
        <authorList>
            <person name="Zhou Z."/>
            <person name="Liu Y."/>
            <person name="Xu W."/>
            <person name="Pan J."/>
            <person name="Luo Z.H."/>
            <person name="Li M."/>
        </authorList>
    </citation>
    <scope>NUCLEOTIDE SEQUENCE [LARGE SCALE GENOMIC DNA]</scope>
    <source>
        <strain evidence="8">SpSt-289</strain>
    </source>
</reference>
<feature type="transmembrane region" description="Helical" evidence="5">
    <location>
        <begin position="598"/>
        <end position="620"/>
    </location>
</feature>
<dbReference type="EMBL" id="DSMG01000083">
    <property type="protein sequence ID" value="HDX31396.1"/>
    <property type="molecule type" value="Genomic_DNA"/>
</dbReference>
<evidence type="ECO:0000259" key="7">
    <source>
        <dbReference type="Pfam" id="PF04893"/>
    </source>
</evidence>
<evidence type="ECO:0000256" key="4">
    <source>
        <dbReference type="ARBA" id="ARBA00023136"/>
    </source>
</evidence>
<dbReference type="Gene3D" id="2.120.10.30">
    <property type="entry name" value="TolB, C-terminal domain"/>
    <property type="match status" value="2"/>
</dbReference>
<dbReference type="CDD" id="cd05819">
    <property type="entry name" value="NHL"/>
    <property type="match status" value="1"/>
</dbReference>
<evidence type="ECO:0000256" key="3">
    <source>
        <dbReference type="ARBA" id="ARBA00022989"/>
    </source>
</evidence>
<protein>
    <submittedName>
        <fullName evidence="8">DUF1282 domain-containing protein</fullName>
    </submittedName>
</protein>
<dbReference type="AlphaFoldDB" id="A0A7C1FGT6"/>
<dbReference type="InterPro" id="IPR006977">
    <property type="entry name" value="Yip1_dom"/>
</dbReference>
<sequence>MKKLALFLVGLLLLLALAGAFSGVASALSPYTTWTMGPGGRLFLTQDAYIPIEEIDLPLAGPDELFFAPDGFLYVADTGNGRIVKLDHNFQIAAEFGKGILEAPTGLFLDADGVFYIADARKNTIVILDSAGNLINEFGRPSEPLFGRRREFLPRKIVVDARKNLYVVSEGSVDGLVMMNTNGNFIGYFGANMAEMSLRMILQRMFLTREQLEQLVRNEAASPSNVAIDQRSLIYTVTAGTARDRSIRKFTIVGQNLFDDVYGSSTFRDLHVSSVDGLLTAVDANGKIYEYDLNGSLLFVFGATDRGEQRLGMLANPSAIERRGNELYVLDKDKNAIVVYRATDFAERVHAGVRLYMEGLYEEAQPYFEEVLTYNGLFILAYQAIADAYFKKGAYAQALEIYRYAEDRNGYSEAFWELRNIVLQRHLGNGLVVLFSLWVAGSIFTRVERRRGWLEPLRCRLHGLRQVRLIDDFVFMLRFIRRPADSFYYIKTGERGSLLFAFLLYGWVVFARIASLYLTGFIFNPYASPTQIRVQTEFIYAILPLALWNAANYLVSTISDGEGRLRDVIIGTAYSLFPYALFALPIALFSNLLTLNEVFLYTFSTQLMWFWVGVMLFIMVKEIHNYSVSETIKNILTTFFTMGMFLLTGYILYVLFNQLYEFVHAIVQEVGLRV</sequence>
<comment type="subcellular location">
    <subcellularLocation>
        <location evidence="1">Membrane</location>
        <topology evidence="1">Multi-pass membrane protein</topology>
    </subcellularLocation>
</comment>
<name>A0A7C1FGT6_9CHLR</name>
<feature type="transmembrane region" description="Helical" evidence="5">
    <location>
        <begin position="498"/>
        <end position="518"/>
    </location>
</feature>
<dbReference type="PANTHER" id="PTHR24104:SF25">
    <property type="entry name" value="PROTEIN LIN-41"/>
    <property type="match status" value="1"/>
</dbReference>
<dbReference type="GO" id="GO:0016020">
    <property type="term" value="C:membrane"/>
    <property type="evidence" value="ECO:0007669"/>
    <property type="project" value="UniProtKB-SubCell"/>
</dbReference>
<keyword evidence="4 5" id="KW-0472">Membrane</keyword>
<dbReference type="Pfam" id="PF04893">
    <property type="entry name" value="Yip1"/>
    <property type="match status" value="1"/>
</dbReference>
<proteinExistence type="predicted"/>
<feature type="transmembrane region" description="Helical" evidence="5">
    <location>
        <begin position="538"/>
        <end position="556"/>
    </location>
</feature>
<dbReference type="SUPFAM" id="SSF101898">
    <property type="entry name" value="NHL repeat"/>
    <property type="match status" value="1"/>
</dbReference>
<keyword evidence="6" id="KW-0732">Signal</keyword>
<feature type="transmembrane region" description="Helical" evidence="5">
    <location>
        <begin position="568"/>
        <end position="592"/>
    </location>
</feature>
<dbReference type="SUPFAM" id="SSF48452">
    <property type="entry name" value="TPR-like"/>
    <property type="match status" value="1"/>
</dbReference>
<feature type="signal peptide" evidence="6">
    <location>
        <begin position="1"/>
        <end position="27"/>
    </location>
</feature>
<keyword evidence="3 5" id="KW-1133">Transmembrane helix</keyword>
<dbReference type="InterPro" id="IPR011042">
    <property type="entry name" value="6-blade_b-propeller_TolB-like"/>
</dbReference>
<evidence type="ECO:0000256" key="1">
    <source>
        <dbReference type="ARBA" id="ARBA00004141"/>
    </source>
</evidence>
<evidence type="ECO:0000256" key="5">
    <source>
        <dbReference type="SAM" id="Phobius"/>
    </source>
</evidence>
<comment type="caution">
    <text evidence="8">The sequence shown here is derived from an EMBL/GenBank/DDBJ whole genome shotgun (WGS) entry which is preliminary data.</text>
</comment>
<gene>
    <name evidence="8" type="ORF">ENQ20_07860</name>
</gene>
<evidence type="ECO:0000256" key="2">
    <source>
        <dbReference type="ARBA" id="ARBA00022692"/>
    </source>
</evidence>
<dbReference type="GO" id="GO:0008270">
    <property type="term" value="F:zinc ion binding"/>
    <property type="evidence" value="ECO:0007669"/>
    <property type="project" value="UniProtKB-KW"/>
</dbReference>
<organism evidence="8">
    <name type="scientific">Caldilinea aerophila</name>
    <dbReference type="NCBI Taxonomy" id="133453"/>
    <lineage>
        <taxon>Bacteria</taxon>
        <taxon>Bacillati</taxon>
        <taxon>Chloroflexota</taxon>
        <taxon>Caldilineae</taxon>
        <taxon>Caldilineales</taxon>
        <taxon>Caldilineaceae</taxon>
        <taxon>Caldilinea</taxon>
    </lineage>
</organism>
<evidence type="ECO:0000256" key="6">
    <source>
        <dbReference type="SAM" id="SignalP"/>
    </source>
</evidence>